<comment type="subunit">
    <text evidence="6">Interacts transiently with the RNA polymerase catalytic core.</text>
</comment>
<evidence type="ECO:0000259" key="8">
    <source>
        <dbReference type="PROSITE" id="PS00716"/>
    </source>
</evidence>
<keyword evidence="2 6" id="KW-0805">Transcription regulation</keyword>
<comment type="similarity">
    <text evidence="6">Belongs to the sigma-70 factor family. RpoD/SigA subfamily.</text>
</comment>
<dbReference type="InterPro" id="IPR012760">
    <property type="entry name" value="RNA_pol_sigma_RpoD_C"/>
</dbReference>
<evidence type="ECO:0000256" key="1">
    <source>
        <dbReference type="ARBA" id="ARBA00022490"/>
    </source>
</evidence>
<keyword evidence="3 6" id="KW-0731">Sigma factor</keyword>
<comment type="subcellular location">
    <subcellularLocation>
        <location evidence="6">Cytoplasm</location>
    </subcellularLocation>
</comment>
<dbReference type="InterPro" id="IPR014284">
    <property type="entry name" value="RNA_pol_sigma-70_dom"/>
</dbReference>
<dbReference type="NCBIfam" id="TIGR02937">
    <property type="entry name" value="sigma70-ECF"/>
    <property type="match status" value="1"/>
</dbReference>
<dbReference type="InterPro" id="IPR007624">
    <property type="entry name" value="RNA_pol_sigma70_r3"/>
</dbReference>
<keyword evidence="1 6" id="KW-0963">Cytoplasm</keyword>
<evidence type="ECO:0000256" key="3">
    <source>
        <dbReference type="ARBA" id="ARBA00023082"/>
    </source>
</evidence>
<dbReference type="InterPro" id="IPR013325">
    <property type="entry name" value="RNA_pol_sigma_r2"/>
</dbReference>
<reference evidence="9 10" key="1">
    <citation type="submission" date="2024-04" db="EMBL/GenBank/DDBJ databases">
        <title>Human intestinal bacterial collection.</title>
        <authorList>
            <person name="Pauvert C."/>
            <person name="Hitch T.C.A."/>
            <person name="Clavel T."/>
        </authorList>
    </citation>
    <scope>NUCLEOTIDE SEQUENCE [LARGE SCALE GENOMIC DNA]</scope>
    <source>
        <strain evidence="9 10">CLA-AA-H181</strain>
    </source>
</reference>
<comment type="function">
    <text evidence="6">Sigma factors are initiation factors that promote the attachment of RNA polymerase to specific initiation sites and are then released. This sigma factor is the primary sigma factor during exponential growth.</text>
</comment>
<dbReference type="InterPro" id="IPR028630">
    <property type="entry name" value="Sigma70_RpoD"/>
</dbReference>
<sequence length="381" mass="43827">MIKVSEDDAINAKFNTKLQELLDIAHSKKNVIEDTELIKHFNDLKEVALDLDTMQKIFNFLEKNGVDILQITDDDEEEPTLDEDVIAEGEDVEKIDFTDTGDISSTTQDPVKMYLKDIGKVPLLSAEEEIELAKRMEAGDEMAKKKLAESNLRLVVSIAKRYVGRGMLFLDLIQEGNLGLLKAVEKFDYRKGYKFSTYATWWIRQAITRAIADQARTIRIPVHMVETINKVTRVSRDLLQKLGREPLPEEVGEVMGLPKERVQEIMKIAQEPVSLETPIGEEEDSHLGDFIQDESIPTPVEATNQTLLHEQLDEVVSTLTEREQRVIKLRFGWDDGRPRTLEEVGKEFNVTRERIRQIEAKALRKLRHPNRSRKLKDFLYN</sequence>
<dbReference type="SUPFAM" id="SSF88659">
    <property type="entry name" value="Sigma3 and sigma4 domains of RNA polymerase sigma factors"/>
    <property type="match status" value="2"/>
</dbReference>
<dbReference type="InterPro" id="IPR050239">
    <property type="entry name" value="Sigma-70_RNA_pol_init_factors"/>
</dbReference>
<feature type="region of interest" description="Sigma-70 factor domain-3" evidence="6">
    <location>
        <begin position="226"/>
        <end position="302"/>
    </location>
</feature>
<keyword evidence="10" id="KW-1185">Reference proteome</keyword>
<accession>A0ABV1IA21</accession>
<dbReference type="SUPFAM" id="SSF88946">
    <property type="entry name" value="Sigma2 domain of RNA polymerase sigma factors"/>
    <property type="match status" value="1"/>
</dbReference>
<dbReference type="HAMAP" id="MF_00963">
    <property type="entry name" value="Sigma70_RpoD_SigA"/>
    <property type="match status" value="1"/>
</dbReference>
<keyword evidence="4 6" id="KW-0238">DNA-binding</keyword>
<feature type="short sequence motif" description="Interaction with polymerase core subunit RpoC" evidence="6">
    <location>
        <begin position="171"/>
        <end position="174"/>
    </location>
</feature>
<dbReference type="Pfam" id="PF04539">
    <property type="entry name" value="Sigma70_r3"/>
    <property type="match status" value="1"/>
</dbReference>
<feature type="DNA-binding region" description="H-T-H motif" evidence="6">
    <location>
        <begin position="341"/>
        <end position="360"/>
    </location>
</feature>
<dbReference type="PRINTS" id="PR00046">
    <property type="entry name" value="SIGMA70FCT"/>
</dbReference>
<organism evidence="9 10">
    <name type="scientific">Coprococcus aceti</name>
    <dbReference type="NCBI Taxonomy" id="2981786"/>
    <lineage>
        <taxon>Bacteria</taxon>
        <taxon>Bacillati</taxon>
        <taxon>Bacillota</taxon>
        <taxon>Clostridia</taxon>
        <taxon>Lachnospirales</taxon>
        <taxon>Lachnospiraceae</taxon>
        <taxon>Coprococcus</taxon>
    </lineage>
</organism>
<gene>
    <name evidence="9" type="primary">rpoD</name>
    <name evidence="6" type="synonym">sigA</name>
    <name evidence="9" type="ORF">AAAU18_07790</name>
</gene>
<dbReference type="PROSITE" id="PS00716">
    <property type="entry name" value="SIGMA70_2"/>
    <property type="match status" value="1"/>
</dbReference>
<dbReference type="Pfam" id="PF04545">
    <property type="entry name" value="Sigma70_r4"/>
    <property type="match status" value="1"/>
</dbReference>
<evidence type="ECO:0000256" key="4">
    <source>
        <dbReference type="ARBA" id="ARBA00023125"/>
    </source>
</evidence>
<comment type="caution">
    <text evidence="9">The sequence shown here is derived from an EMBL/GenBank/DDBJ whole genome shotgun (WGS) entry which is preliminary data.</text>
</comment>
<dbReference type="InterPro" id="IPR007627">
    <property type="entry name" value="RNA_pol_sigma70_r2"/>
</dbReference>
<name>A0ABV1IA21_9FIRM</name>
<dbReference type="PANTHER" id="PTHR30603:SF60">
    <property type="entry name" value="RNA POLYMERASE SIGMA FACTOR RPOD"/>
    <property type="match status" value="1"/>
</dbReference>
<dbReference type="InterPro" id="IPR009042">
    <property type="entry name" value="RNA_pol_sigma70_r1_2"/>
</dbReference>
<evidence type="ECO:0000259" key="7">
    <source>
        <dbReference type="PROSITE" id="PS00715"/>
    </source>
</evidence>
<dbReference type="PROSITE" id="PS00715">
    <property type="entry name" value="SIGMA70_1"/>
    <property type="match status" value="1"/>
</dbReference>
<dbReference type="InterPro" id="IPR013324">
    <property type="entry name" value="RNA_pol_sigma_r3/r4-like"/>
</dbReference>
<dbReference type="Pfam" id="PF04542">
    <property type="entry name" value="Sigma70_r2"/>
    <property type="match status" value="1"/>
</dbReference>
<protein>
    <recommendedName>
        <fullName evidence="6">RNA polymerase sigma factor SigA</fullName>
    </recommendedName>
</protein>
<evidence type="ECO:0000313" key="10">
    <source>
        <dbReference type="Proteomes" id="UP001494672"/>
    </source>
</evidence>
<proteinExistence type="inferred from homology"/>
<dbReference type="Proteomes" id="UP001494672">
    <property type="component" value="Unassembled WGS sequence"/>
</dbReference>
<feature type="domain" description="RNA polymerase sigma-70" evidence="8">
    <location>
        <begin position="340"/>
        <end position="366"/>
    </location>
</feature>
<dbReference type="Pfam" id="PF00140">
    <property type="entry name" value="Sigma70_r1_2"/>
    <property type="match status" value="1"/>
</dbReference>
<feature type="region of interest" description="Sigma-70 factor domain-2" evidence="6">
    <location>
        <begin position="147"/>
        <end position="217"/>
    </location>
</feature>
<dbReference type="InterPro" id="IPR007630">
    <property type="entry name" value="RNA_pol_sigma70_r4"/>
</dbReference>
<evidence type="ECO:0000313" key="9">
    <source>
        <dbReference type="EMBL" id="MEQ2592814.1"/>
    </source>
</evidence>
<dbReference type="CDD" id="cd06171">
    <property type="entry name" value="Sigma70_r4"/>
    <property type="match status" value="1"/>
</dbReference>
<dbReference type="PANTHER" id="PTHR30603">
    <property type="entry name" value="RNA POLYMERASE SIGMA FACTOR RPO"/>
    <property type="match status" value="1"/>
</dbReference>
<dbReference type="NCBIfam" id="NF006666">
    <property type="entry name" value="PRK09210.1"/>
    <property type="match status" value="1"/>
</dbReference>
<keyword evidence="5 6" id="KW-0804">Transcription</keyword>
<dbReference type="EMBL" id="JBBNGJ010000005">
    <property type="protein sequence ID" value="MEQ2592814.1"/>
    <property type="molecule type" value="Genomic_DNA"/>
</dbReference>
<dbReference type="Gene3D" id="1.10.601.10">
    <property type="entry name" value="RNA Polymerase Primary Sigma Factor"/>
    <property type="match status" value="2"/>
</dbReference>
<evidence type="ECO:0000256" key="2">
    <source>
        <dbReference type="ARBA" id="ARBA00023015"/>
    </source>
</evidence>
<dbReference type="InterPro" id="IPR036388">
    <property type="entry name" value="WH-like_DNA-bd_sf"/>
</dbReference>
<feature type="region of interest" description="Sigma-70 factor domain-4" evidence="6">
    <location>
        <begin position="315"/>
        <end position="368"/>
    </location>
</feature>
<dbReference type="NCBIfam" id="TIGR02393">
    <property type="entry name" value="RpoD_Cterm"/>
    <property type="match status" value="1"/>
</dbReference>
<evidence type="ECO:0000256" key="5">
    <source>
        <dbReference type="ARBA" id="ARBA00023163"/>
    </source>
</evidence>
<feature type="domain" description="RNA polymerase sigma-70" evidence="7">
    <location>
        <begin position="171"/>
        <end position="184"/>
    </location>
</feature>
<dbReference type="Gene3D" id="1.10.10.10">
    <property type="entry name" value="Winged helix-like DNA-binding domain superfamily/Winged helix DNA-binding domain"/>
    <property type="match status" value="2"/>
</dbReference>
<dbReference type="InterPro" id="IPR000943">
    <property type="entry name" value="RNA_pol_sigma70"/>
</dbReference>
<evidence type="ECO:0000256" key="6">
    <source>
        <dbReference type="HAMAP-Rule" id="MF_00963"/>
    </source>
</evidence>